<dbReference type="Gene3D" id="1.10.10.10">
    <property type="entry name" value="Winged helix-like DNA-binding domain superfamily/Winged helix DNA-binding domain"/>
    <property type="match status" value="1"/>
</dbReference>
<reference evidence="1 2" key="1">
    <citation type="journal article" date="2014" name="Front. Microbiol.">
        <title>Population and genomic analysis of the genus Halorubrum.</title>
        <authorList>
            <person name="Fullmer M.S."/>
            <person name="Soucy S.M."/>
            <person name="Swithers K.S."/>
            <person name="Makkay A.M."/>
            <person name="Wheeler R."/>
            <person name="Ventosa A."/>
            <person name="Gogarten J.P."/>
            <person name="Papke R.T."/>
        </authorList>
    </citation>
    <scope>NUCLEOTIDE SEQUENCE [LARGE SCALE GENOMIC DNA]</scope>
    <source>
        <strain evidence="1 2">G37</strain>
    </source>
</reference>
<dbReference type="RefSeq" id="WP_094583465.1">
    <property type="nucleotide sequence ID" value="NZ_NHPB01000099.1"/>
</dbReference>
<evidence type="ECO:0000313" key="1">
    <source>
        <dbReference type="EMBL" id="OYR68164.1"/>
    </source>
</evidence>
<evidence type="ECO:0000313" key="2">
    <source>
        <dbReference type="Proteomes" id="UP000216758"/>
    </source>
</evidence>
<dbReference type="Proteomes" id="UP000216758">
    <property type="component" value="Unassembled WGS sequence"/>
</dbReference>
<sequence>MKPVDDQILELMKDEGNLTPRAVEDFGIAVSDYAGDRFAVLRRYGLVERISRGLYRLTDDGRAYLDEELDAAELDPVE</sequence>
<dbReference type="OrthoDB" id="285635at2157"/>
<dbReference type="InterPro" id="IPR036388">
    <property type="entry name" value="WH-like_DNA-bd_sf"/>
</dbReference>
<organism evidence="1 2">
    <name type="scientific">Halorubrum ezzemoulense</name>
    <name type="common">Halorubrum chaoviator</name>
    <dbReference type="NCBI Taxonomy" id="337243"/>
    <lineage>
        <taxon>Archaea</taxon>
        <taxon>Methanobacteriati</taxon>
        <taxon>Methanobacteriota</taxon>
        <taxon>Stenosarchaea group</taxon>
        <taxon>Halobacteria</taxon>
        <taxon>Halobacteriales</taxon>
        <taxon>Haloferacaceae</taxon>
        <taxon>Halorubrum</taxon>
    </lineage>
</organism>
<accession>A0A256JH04</accession>
<dbReference type="EMBL" id="NHPB01000099">
    <property type="protein sequence ID" value="OYR68164.1"/>
    <property type="molecule type" value="Genomic_DNA"/>
</dbReference>
<comment type="caution">
    <text evidence="1">The sequence shown here is derived from an EMBL/GenBank/DDBJ whole genome shotgun (WGS) entry which is preliminary data.</text>
</comment>
<protein>
    <submittedName>
        <fullName evidence="1">PhiH1 repressor</fullName>
    </submittedName>
</protein>
<name>A0A256JH04_HALEZ</name>
<dbReference type="AlphaFoldDB" id="A0A256JH04"/>
<gene>
    <name evidence="1" type="ORF">DJ78_14520</name>
</gene>
<proteinExistence type="predicted"/>